<comment type="caution">
    <text evidence="1">The sequence shown here is derived from an EMBL/GenBank/DDBJ whole genome shotgun (WGS) entry which is preliminary data.</text>
</comment>
<protein>
    <submittedName>
        <fullName evidence="1">Uncharacterized protein</fullName>
    </submittedName>
</protein>
<name>E0NLZ9_9FIRM</name>
<gene>
    <name evidence="1" type="ORF">HMPREF9225_1099</name>
</gene>
<dbReference type="RefSeq" id="WP_008901913.1">
    <property type="nucleotide sequence ID" value="NZ_GL397071.1"/>
</dbReference>
<sequence>MRKLKMIFLAYKALKHFRKVPMKNVKNIFFAARRIKKRKN</sequence>
<evidence type="ECO:0000313" key="1">
    <source>
        <dbReference type="EMBL" id="EFM25210.1"/>
    </source>
</evidence>
<accession>E0NLZ9</accession>
<evidence type="ECO:0000313" key="2">
    <source>
        <dbReference type="Proteomes" id="UP000003280"/>
    </source>
</evidence>
<proteinExistence type="predicted"/>
<dbReference type="HOGENOM" id="CLU_3293974_0_0_9"/>
<reference evidence="1 2" key="1">
    <citation type="submission" date="2010-07" db="EMBL/GenBank/DDBJ databases">
        <authorList>
            <person name="Muzny D."/>
            <person name="Qin X."/>
            <person name="Deng J."/>
            <person name="Jiang H."/>
            <person name="Liu Y."/>
            <person name="Qu J."/>
            <person name="Song X.-Z."/>
            <person name="Zhang L."/>
            <person name="Thornton R."/>
            <person name="Coyle M."/>
            <person name="Francisco L."/>
            <person name="Jackson L."/>
            <person name="Javaid M."/>
            <person name="Korchina V."/>
            <person name="Kovar C."/>
            <person name="Mata R."/>
            <person name="Mathew T."/>
            <person name="Ngo R."/>
            <person name="Nguyen L."/>
            <person name="Nguyen N."/>
            <person name="Okwuonu G."/>
            <person name="Ongeri F."/>
            <person name="Pham C."/>
            <person name="Simmons D."/>
            <person name="Wilczek-Boney K."/>
            <person name="Hale W."/>
            <person name="Jakkamsetti A."/>
            <person name="Pham P."/>
            <person name="Ruth R."/>
            <person name="San Lucas F."/>
            <person name="Warren J."/>
            <person name="Zhang J."/>
            <person name="Zhao Z."/>
            <person name="Zhou C."/>
            <person name="Zhu D."/>
            <person name="Lee S."/>
            <person name="Bess C."/>
            <person name="Blankenburg K."/>
            <person name="Forbes L."/>
            <person name="Fu Q."/>
            <person name="Gubbala S."/>
            <person name="Hirani K."/>
            <person name="Jayaseelan J.C."/>
            <person name="Lara F."/>
            <person name="Munidasa M."/>
            <person name="Palculict T."/>
            <person name="Patil S."/>
            <person name="Pu L.-L."/>
            <person name="Saada N."/>
            <person name="Tang L."/>
            <person name="Weissenberger G."/>
            <person name="Zhu Y."/>
            <person name="Hemphill L."/>
            <person name="Shang Y."/>
            <person name="Youmans B."/>
            <person name="Ayvaz T."/>
            <person name="Ross M."/>
            <person name="Santibanez J."/>
            <person name="Aqrawi P."/>
            <person name="Gross S."/>
            <person name="Joshi V."/>
            <person name="Fowler G."/>
            <person name="Nazareth L."/>
            <person name="Reid J."/>
            <person name="Worley K."/>
            <person name="Petrosino J."/>
            <person name="Highlander S."/>
            <person name="Gibbs R."/>
        </authorList>
    </citation>
    <scope>NUCLEOTIDE SEQUENCE [LARGE SCALE GENOMIC DNA]</scope>
    <source>
        <strain evidence="1 2">ATCC BAA-1640</strain>
    </source>
</reference>
<dbReference type="EMBL" id="AEEH01000043">
    <property type="protein sequence ID" value="EFM25210.1"/>
    <property type="molecule type" value="Genomic_DNA"/>
</dbReference>
<dbReference type="Proteomes" id="UP000003280">
    <property type="component" value="Unassembled WGS sequence"/>
</dbReference>
<dbReference type="AlphaFoldDB" id="E0NLZ9"/>
<keyword evidence="2" id="KW-1185">Reference proteome</keyword>
<organism evidence="1 2">
    <name type="scientific">Peptoniphilus duerdenii ATCC BAA-1640</name>
    <dbReference type="NCBI Taxonomy" id="862517"/>
    <lineage>
        <taxon>Bacteria</taxon>
        <taxon>Bacillati</taxon>
        <taxon>Bacillota</taxon>
        <taxon>Tissierellia</taxon>
        <taxon>Tissierellales</taxon>
        <taxon>Peptoniphilaceae</taxon>
        <taxon>Peptoniphilus</taxon>
    </lineage>
</organism>